<evidence type="ECO:0000313" key="2">
    <source>
        <dbReference type="Proteomes" id="UP000250079"/>
    </source>
</evidence>
<reference evidence="1 2" key="1">
    <citation type="submission" date="2016-12" db="EMBL/GenBank/DDBJ databases">
        <authorList>
            <person name="Song W.-J."/>
            <person name="Kurnit D.M."/>
        </authorList>
    </citation>
    <scope>NUCLEOTIDE SEQUENCE [LARGE SCALE GENOMIC DNA]</scope>
    <source>
        <strain evidence="1 2">IMCC3135</strain>
    </source>
</reference>
<gene>
    <name evidence="1" type="ORF">IMCC3135_30685</name>
</gene>
<dbReference type="KEGG" id="gai:IMCC3135_30685"/>
<dbReference type="AlphaFoldDB" id="A0A2Z2NXK7"/>
<keyword evidence="2" id="KW-1185">Reference proteome</keyword>
<accession>A0A2Z2NXK7</accession>
<proteinExistence type="predicted"/>
<dbReference type="Proteomes" id="UP000250079">
    <property type="component" value="Chromosome"/>
</dbReference>
<sequence>MGNQATGYRLRRQKAYVQATGIRSLHVTARFSPLGETNAAIG</sequence>
<protein>
    <submittedName>
        <fullName evidence="1">Uncharacterized protein</fullName>
    </submittedName>
</protein>
<organism evidence="1 2">
    <name type="scientific">Granulosicoccus antarcticus IMCC3135</name>
    <dbReference type="NCBI Taxonomy" id="1192854"/>
    <lineage>
        <taxon>Bacteria</taxon>
        <taxon>Pseudomonadati</taxon>
        <taxon>Pseudomonadota</taxon>
        <taxon>Gammaproteobacteria</taxon>
        <taxon>Chromatiales</taxon>
        <taxon>Granulosicoccaceae</taxon>
        <taxon>Granulosicoccus</taxon>
    </lineage>
</organism>
<name>A0A2Z2NXK7_9GAMM</name>
<dbReference type="EMBL" id="CP018632">
    <property type="protein sequence ID" value="ASJ76186.1"/>
    <property type="molecule type" value="Genomic_DNA"/>
</dbReference>
<evidence type="ECO:0000313" key="1">
    <source>
        <dbReference type="EMBL" id="ASJ76186.1"/>
    </source>
</evidence>